<proteinExistence type="predicted"/>
<name>A0A545SQS5_9GAMM</name>
<keyword evidence="3" id="KW-1185">Reference proteome</keyword>
<dbReference type="OrthoDB" id="4335991at2"/>
<gene>
    <name evidence="2" type="ORF">FKG94_25875</name>
</gene>
<feature type="transmembrane region" description="Helical" evidence="1">
    <location>
        <begin position="46"/>
        <end position="66"/>
    </location>
</feature>
<comment type="caution">
    <text evidence="2">The sequence shown here is derived from an EMBL/GenBank/DDBJ whole genome shotgun (WGS) entry which is preliminary data.</text>
</comment>
<keyword evidence="1" id="KW-0472">Membrane</keyword>
<evidence type="ECO:0000313" key="2">
    <source>
        <dbReference type="EMBL" id="TQV67226.1"/>
    </source>
</evidence>
<dbReference type="RefSeq" id="WP_142929851.1">
    <property type="nucleotide sequence ID" value="NZ_ML660112.1"/>
</dbReference>
<keyword evidence="1" id="KW-1133">Transmembrane helix</keyword>
<evidence type="ECO:0008006" key="4">
    <source>
        <dbReference type="Google" id="ProtNLM"/>
    </source>
</evidence>
<organism evidence="2 3">
    <name type="scientific">Exilibacterium tricleocarpae</name>
    <dbReference type="NCBI Taxonomy" id="2591008"/>
    <lineage>
        <taxon>Bacteria</taxon>
        <taxon>Pseudomonadati</taxon>
        <taxon>Pseudomonadota</taxon>
        <taxon>Gammaproteobacteria</taxon>
        <taxon>Cellvibrionales</taxon>
        <taxon>Cellvibrionaceae</taxon>
        <taxon>Exilibacterium</taxon>
    </lineage>
</organism>
<keyword evidence="1" id="KW-0812">Transmembrane</keyword>
<dbReference type="EMBL" id="VHSG01000036">
    <property type="protein sequence ID" value="TQV67226.1"/>
    <property type="molecule type" value="Genomic_DNA"/>
</dbReference>
<evidence type="ECO:0000313" key="3">
    <source>
        <dbReference type="Proteomes" id="UP000319732"/>
    </source>
</evidence>
<feature type="transmembrane region" description="Helical" evidence="1">
    <location>
        <begin position="73"/>
        <end position="99"/>
    </location>
</feature>
<feature type="transmembrane region" description="Helical" evidence="1">
    <location>
        <begin position="105"/>
        <end position="124"/>
    </location>
</feature>
<dbReference type="Proteomes" id="UP000319732">
    <property type="component" value="Unassembled WGS sequence"/>
</dbReference>
<accession>A0A545SQS5</accession>
<protein>
    <recommendedName>
        <fullName evidence="4">DUF423 domain-containing protein</fullName>
    </recommendedName>
</protein>
<reference evidence="2 3" key="1">
    <citation type="submission" date="2019-06" db="EMBL/GenBank/DDBJ databases">
        <title>Whole genome sequence for Cellvibrionaceae sp. R142.</title>
        <authorList>
            <person name="Wang G."/>
        </authorList>
    </citation>
    <scope>NUCLEOTIDE SEQUENCE [LARGE SCALE GENOMIC DNA]</scope>
    <source>
        <strain evidence="2 3">R142</strain>
    </source>
</reference>
<dbReference type="AlphaFoldDB" id="A0A545SQS5"/>
<sequence length="125" mass="13609">MNLWVLSAGILGLLTSLIHIFAGQVDPVRPFLKADLADIPKATLLACWHMVSVTLIVASGVLAYIGSFNLLNLNIVVIGISLTFITFSIVFIIVGWYFFGHRTFSKLPQWILLLPIGGLGLIGVM</sequence>
<evidence type="ECO:0000256" key="1">
    <source>
        <dbReference type="SAM" id="Phobius"/>
    </source>
</evidence>